<name>A0A392SLY7_9FABA</name>
<keyword evidence="3" id="KW-1185">Reference proteome</keyword>
<sequence>RAWCGAQEAGPERALQVKPGAQHNTLGRGAQQPATPKTPNQAF</sequence>
<feature type="region of interest" description="Disordered" evidence="1">
    <location>
        <begin position="1"/>
        <end position="43"/>
    </location>
</feature>
<protein>
    <submittedName>
        <fullName evidence="2">Uncharacterized protein</fullName>
    </submittedName>
</protein>
<feature type="compositionally biased region" description="Polar residues" evidence="1">
    <location>
        <begin position="32"/>
        <end position="43"/>
    </location>
</feature>
<feature type="non-terminal residue" evidence="2">
    <location>
        <position position="1"/>
    </location>
</feature>
<dbReference type="Proteomes" id="UP000265520">
    <property type="component" value="Unassembled WGS sequence"/>
</dbReference>
<organism evidence="2 3">
    <name type="scientific">Trifolium medium</name>
    <dbReference type="NCBI Taxonomy" id="97028"/>
    <lineage>
        <taxon>Eukaryota</taxon>
        <taxon>Viridiplantae</taxon>
        <taxon>Streptophyta</taxon>
        <taxon>Embryophyta</taxon>
        <taxon>Tracheophyta</taxon>
        <taxon>Spermatophyta</taxon>
        <taxon>Magnoliopsida</taxon>
        <taxon>eudicotyledons</taxon>
        <taxon>Gunneridae</taxon>
        <taxon>Pentapetalae</taxon>
        <taxon>rosids</taxon>
        <taxon>fabids</taxon>
        <taxon>Fabales</taxon>
        <taxon>Fabaceae</taxon>
        <taxon>Papilionoideae</taxon>
        <taxon>50 kb inversion clade</taxon>
        <taxon>NPAAA clade</taxon>
        <taxon>Hologalegina</taxon>
        <taxon>IRL clade</taxon>
        <taxon>Trifolieae</taxon>
        <taxon>Trifolium</taxon>
    </lineage>
</organism>
<reference evidence="2 3" key="1">
    <citation type="journal article" date="2018" name="Front. Plant Sci.">
        <title>Red Clover (Trifolium pratense) and Zigzag Clover (T. medium) - A Picture of Genomic Similarities and Differences.</title>
        <authorList>
            <person name="Dluhosova J."/>
            <person name="Istvanek J."/>
            <person name="Nedelnik J."/>
            <person name="Repkova J."/>
        </authorList>
    </citation>
    <scope>NUCLEOTIDE SEQUENCE [LARGE SCALE GENOMIC DNA]</scope>
    <source>
        <strain evidence="3">cv. 10/8</strain>
        <tissue evidence="2">Leaf</tissue>
    </source>
</reference>
<evidence type="ECO:0000313" key="2">
    <source>
        <dbReference type="EMBL" id="MCI49908.1"/>
    </source>
</evidence>
<comment type="caution">
    <text evidence="2">The sequence shown here is derived from an EMBL/GenBank/DDBJ whole genome shotgun (WGS) entry which is preliminary data.</text>
</comment>
<proteinExistence type="predicted"/>
<evidence type="ECO:0000313" key="3">
    <source>
        <dbReference type="Proteomes" id="UP000265520"/>
    </source>
</evidence>
<dbReference type="EMBL" id="LXQA010408607">
    <property type="protein sequence ID" value="MCI49908.1"/>
    <property type="molecule type" value="Genomic_DNA"/>
</dbReference>
<dbReference type="AlphaFoldDB" id="A0A392SLY7"/>
<accession>A0A392SLY7</accession>
<evidence type="ECO:0000256" key="1">
    <source>
        <dbReference type="SAM" id="MobiDB-lite"/>
    </source>
</evidence>